<feature type="compositionally biased region" description="Basic and acidic residues" evidence="2">
    <location>
        <begin position="42"/>
        <end position="62"/>
    </location>
</feature>
<keyword evidence="6" id="KW-0371">Homeobox</keyword>
<dbReference type="InterPro" id="IPR017930">
    <property type="entry name" value="Myb_dom"/>
</dbReference>
<dbReference type="AlphaFoldDB" id="A0A0V0QLL4"/>
<feature type="domain" description="HTH myb-type" evidence="5">
    <location>
        <begin position="381"/>
        <end position="429"/>
    </location>
</feature>
<feature type="domain" description="SANT" evidence="4">
    <location>
        <begin position="379"/>
        <end position="429"/>
    </location>
</feature>
<feature type="compositionally biased region" description="Basic and acidic residues" evidence="2">
    <location>
        <begin position="22"/>
        <end position="35"/>
    </location>
</feature>
<dbReference type="InParanoid" id="A0A0V0QLL4"/>
<dbReference type="PROSITE" id="PS51294">
    <property type="entry name" value="HTH_MYB"/>
    <property type="match status" value="1"/>
</dbReference>
<organism evidence="6 7">
    <name type="scientific">Pseudocohnilembus persalinus</name>
    <name type="common">Ciliate</name>
    <dbReference type="NCBI Taxonomy" id="266149"/>
    <lineage>
        <taxon>Eukaryota</taxon>
        <taxon>Sar</taxon>
        <taxon>Alveolata</taxon>
        <taxon>Ciliophora</taxon>
        <taxon>Intramacronucleata</taxon>
        <taxon>Oligohymenophorea</taxon>
        <taxon>Scuticociliatia</taxon>
        <taxon>Philasterida</taxon>
        <taxon>Pseudocohnilembidae</taxon>
        <taxon>Pseudocohnilembus</taxon>
    </lineage>
</organism>
<evidence type="ECO:0000259" key="5">
    <source>
        <dbReference type="PROSITE" id="PS51294"/>
    </source>
</evidence>
<dbReference type="PROSITE" id="PS50090">
    <property type="entry name" value="MYB_LIKE"/>
    <property type="match status" value="1"/>
</dbReference>
<name>A0A0V0QLL4_PSEPJ</name>
<comment type="caution">
    <text evidence="6">The sequence shown here is derived from an EMBL/GenBank/DDBJ whole genome shotgun (WGS) entry which is preliminary data.</text>
</comment>
<dbReference type="PROSITE" id="PS51293">
    <property type="entry name" value="SANT"/>
    <property type="match status" value="1"/>
</dbReference>
<evidence type="ECO:0000313" key="7">
    <source>
        <dbReference type="Proteomes" id="UP000054937"/>
    </source>
</evidence>
<dbReference type="PANTHER" id="PTHR47430:SF4">
    <property type="entry name" value="GB|AAC33480.1"/>
    <property type="match status" value="1"/>
</dbReference>
<accession>A0A0V0QLL4</accession>
<evidence type="ECO:0000259" key="3">
    <source>
        <dbReference type="PROSITE" id="PS50090"/>
    </source>
</evidence>
<feature type="compositionally biased region" description="Basic and acidic residues" evidence="2">
    <location>
        <begin position="222"/>
        <end position="232"/>
    </location>
</feature>
<dbReference type="PANTHER" id="PTHR47430">
    <property type="entry name" value="GB|AAC33480.1"/>
    <property type="match status" value="1"/>
</dbReference>
<feature type="compositionally biased region" description="Basic and acidic residues" evidence="2">
    <location>
        <begin position="166"/>
        <end position="184"/>
    </location>
</feature>
<dbReference type="SUPFAM" id="SSF46689">
    <property type="entry name" value="Homeodomain-like"/>
    <property type="match status" value="1"/>
</dbReference>
<keyword evidence="6" id="KW-0238">DNA-binding</keyword>
<feature type="coiled-coil region" evidence="1">
    <location>
        <begin position="629"/>
        <end position="663"/>
    </location>
</feature>
<dbReference type="InterPro" id="IPR009057">
    <property type="entry name" value="Homeodomain-like_sf"/>
</dbReference>
<dbReference type="EMBL" id="LDAU01000144">
    <property type="protein sequence ID" value="KRX03138.1"/>
    <property type="molecule type" value="Genomic_DNA"/>
</dbReference>
<dbReference type="OrthoDB" id="39591at2759"/>
<reference evidence="6 7" key="1">
    <citation type="journal article" date="2015" name="Sci. Rep.">
        <title>Genome of the facultative scuticociliatosis pathogen Pseudocohnilembus persalinus provides insight into its virulence through horizontal gene transfer.</title>
        <authorList>
            <person name="Xiong J."/>
            <person name="Wang G."/>
            <person name="Cheng J."/>
            <person name="Tian M."/>
            <person name="Pan X."/>
            <person name="Warren A."/>
            <person name="Jiang C."/>
            <person name="Yuan D."/>
            <person name="Miao W."/>
        </authorList>
    </citation>
    <scope>NUCLEOTIDE SEQUENCE [LARGE SCALE GENOMIC DNA]</scope>
    <source>
        <strain evidence="6">36N120E</strain>
    </source>
</reference>
<evidence type="ECO:0000256" key="1">
    <source>
        <dbReference type="SAM" id="Coils"/>
    </source>
</evidence>
<feature type="region of interest" description="Disordered" evidence="2">
    <location>
        <begin position="1"/>
        <end position="100"/>
    </location>
</feature>
<protein>
    <submittedName>
        <fullName evidence="6">Homeodomain protein</fullName>
    </submittedName>
</protein>
<keyword evidence="7" id="KW-1185">Reference proteome</keyword>
<feature type="compositionally biased region" description="Acidic residues" evidence="2">
    <location>
        <begin position="185"/>
        <end position="203"/>
    </location>
</feature>
<feature type="compositionally biased region" description="Acidic residues" evidence="2">
    <location>
        <begin position="64"/>
        <end position="76"/>
    </location>
</feature>
<dbReference type="SMART" id="SM00717">
    <property type="entry name" value="SANT"/>
    <property type="match status" value="4"/>
</dbReference>
<evidence type="ECO:0000259" key="4">
    <source>
        <dbReference type="PROSITE" id="PS51293"/>
    </source>
</evidence>
<feature type="region of interest" description="Disordered" evidence="2">
    <location>
        <begin position="149"/>
        <end position="256"/>
    </location>
</feature>
<keyword evidence="1" id="KW-0175">Coiled coil</keyword>
<dbReference type="Pfam" id="PF00249">
    <property type="entry name" value="Myb_DNA-binding"/>
    <property type="match status" value="1"/>
</dbReference>
<dbReference type="InterPro" id="IPR017884">
    <property type="entry name" value="SANT_dom"/>
</dbReference>
<dbReference type="GO" id="GO:0003677">
    <property type="term" value="F:DNA binding"/>
    <property type="evidence" value="ECO:0007669"/>
    <property type="project" value="UniProtKB-KW"/>
</dbReference>
<gene>
    <name evidence="6" type="ORF">PPERSA_10219</name>
</gene>
<dbReference type="CDD" id="cd00167">
    <property type="entry name" value="SANT"/>
    <property type="match status" value="1"/>
</dbReference>
<dbReference type="Gene3D" id="1.10.10.60">
    <property type="entry name" value="Homeodomain-like"/>
    <property type="match status" value="1"/>
</dbReference>
<evidence type="ECO:0000313" key="6">
    <source>
        <dbReference type="EMBL" id="KRX03138.1"/>
    </source>
</evidence>
<feature type="domain" description="Myb-like" evidence="3">
    <location>
        <begin position="376"/>
        <end position="425"/>
    </location>
</feature>
<sequence>MPRLVTEKKNKVRFIVPPSDNQKFEKDNIQKEDIQQQKNKKEKKEETKSEKKNKENKKKNSVDIELDIFGESNDEQESQKSKKLKTQENKKQINKNRKESLLSEISSDAGVGAQEILKSALKQKKQKKEKEIKKQEILKIQGCVKEIKKSKSEAKKKGVTFNIQNEETKQNKQNKKKEEKKSEQENDNNEEEEEDIEQEEEEEQKQQSNLEKKSDKKNKKTNKQEINIKIEEEQISENQGQTKSKKQNKNQEKQNLNNSQQSIQLFSQQQQMGSQSDEESSINLHKQLGSFAQDENKKKWMQKGKTSGKFSEEELALLRNSVCRYAYSKNMTSQELLKFIQTRNDRTQLGTWTQIASVLPDRSVQSCHNVIRRQYNQNNYKGKWSEEEVEELIDLVELHGRKWEKIGELIGRTAGNCRDKYKSIGDRNHQNREKLWTFEEIIKVMKYIEKQLKSKFIDREKLEEFCQQNVHMLFEKIDNQKLNINVNRSKNSQPDPYLEALSNMINYNVVKKLNFEQIKWTKISDKLKTKSVDDIRNKWNNQLQVCILKDLGFQDKDDQLLIEGIKDQYVDFEKEIDWTLIENGKTPEQNKQRWIVLKKSIGTDGIYNQELAEIVMKLKKFYKDKYADIKNSQNKLIKVDQQIKNAQQKKENLKLNLNNTPQENILVSLYEKKYMNRKEQEK</sequence>
<proteinExistence type="predicted"/>
<feature type="compositionally biased region" description="Basic and acidic residues" evidence="2">
    <location>
        <begin position="77"/>
        <end position="100"/>
    </location>
</feature>
<evidence type="ECO:0000256" key="2">
    <source>
        <dbReference type="SAM" id="MobiDB-lite"/>
    </source>
</evidence>
<dbReference type="Proteomes" id="UP000054937">
    <property type="component" value="Unassembled WGS sequence"/>
</dbReference>
<dbReference type="InterPro" id="IPR001005">
    <property type="entry name" value="SANT/Myb"/>
</dbReference>